<evidence type="ECO:0000256" key="5">
    <source>
        <dbReference type="ARBA" id="ARBA00022801"/>
    </source>
</evidence>
<dbReference type="EMBL" id="QSFX01000018">
    <property type="protein sequence ID" value="RHA87710.1"/>
    <property type="molecule type" value="Genomic_DNA"/>
</dbReference>
<dbReference type="GO" id="GO:0000105">
    <property type="term" value="P:L-histidine biosynthetic process"/>
    <property type="evidence" value="ECO:0007669"/>
    <property type="project" value="UniProtKB-UniRule"/>
</dbReference>
<evidence type="ECO:0000313" key="11">
    <source>
        <dbReference type="EMBL" id="CUM95849.1"/>
    </source>
</evidence>
<evidence type="ECO:0000256" key="4">
    <source>
        <dbReference type="ARBA" id="ARBA00022605"/>
    </source>
</evidence>
<evidence type="ECO:0000313" key="14">
    <source>
        <dbReference type="EMBL" id="RHE98487.1"/>
    </source>
</evidence>
<dbReference type="PANTHER" id="PTHR21039">
    <property type="entry name" value="HISTIDINOL PHOSPHATASE-RELATED"/>
    <property type="match status" value="1"/>
</dbReference>
<evidence type="ECO:0000313" key="18">
    <source>
        <dbReference type="Proteomes" id="UP000283492"/>
    </source>
</evidence>
<evidence type="ECO:0000256" key="2">
    <source>
        <dbReference type="ARBA" id="ARBA00009152"/>
    </source>
</evidence>
<dbReference type="EMBL" id="CYXX01000007">
    <property type="protein sequence ID" value="CUM95849.1"/>
    <property type="molecule type" value="Genomic_DNA"/>
</dbReference>
<feature type="domain" description="PHP" evidence="9">
    <location>
        <begin position="6"/>
        <end position="189"/>
    </location>
</feature>
<dbReference type="OrthoDB" id="9775255at2"/>
<dbReference type="EMBL" id="CVRS01000129">
    <property type="protein sequence ID" value="CRL43312.1"/>
    <property type="molecule type" value="Genomic_DNA"/>
</dbReference>
<dbReference type="Proteomes" id="UP000283492">
    <property type="component" value="Unassembled WGS sequence"/>
</dbReference>
<dbReference type="Proteomes" id="UP000266391">
    <property type="component" value="Unassembled WGS sequence"/>
</dbReference>
<dbReference type="PANTHER" id="PTHR21039:SF0">
    <property type="entry name" value="HISTIDINOL-PHOSPHATASE"/>
    <property type="match status" value="1"/>
</dbReference>
<evidence type="ECO:0000313" key="16">
    <source>
        <dbReference type="Proteomes" id="UP000095453"/>
    </source>
</evidence>
<proteinExistence type="inferred from homology"/>
<name>A0A0M6X005_9FIRM</name>
<evidence type="ECO:0000313" key="17">
    <source>
        <dbReference type="Proteomes" id="UP000266391"/>
    </source>
</evidence>
<protein>
    <recommendedName>
        <fullName evidence="3 8">Histidinol-phosphatase</fullName>
        <shortName evidence="8">HolPase</shortName>
        <ecNumber evidence="3 8">3.1.3.15</ecNumber>
    </recommendedName>
</protein>
<dbReference type="InterPro" id="IPR010140">
    <property type="entry name" value="Histidinol_P_phosphatase_HisJ"/>
</dbReference>
<dbReference type="SUPFAM" id="SSF89550">
    <property type="entry name" value="PHP domain-like"/>
    <property type="match status" value="1"/>
</dbReference>
<dbReference type="InterPro" id="IPR004013">
    <property type="entry name" value="PHP_dom"/>
</dbReference>
<evidence type="ECO:0000256" key="7">
    <source>
        <dbReference type="ARBA" id="ARBA00049158"/>
    </source>
</evidence>
<evidence type="ECO:0000259" key="9">
    <source>
        <dbReference type="Pfam" id="PF02811"/>
    </source>
</evidence>
<dbReference type="Proteomes" id="UP000095453">
    <property type="component" value="Unassembled WGS sequence"/>
</dbReference>
<keyword evidence="15" id="KW-1185">Reference proteome</keyword>
<dbReference type="Pfam" id="PF02811">
    <property type="entry name" value="PHP"/>
    <property type="match status" value="1"/>
</dbReference>
<dbReference type="GO" id="GO:0004401">
    <property type="term" value="F:histidinol-phosphatase activity"/>
    <property type="evidence" value="ECO:0007669"/>
    <property type="project" value="UniProtKB-UniRule"/>
</dbReference>
<dbReference type="EC" id="3.1.3.15" evidence="3 8"/>
<dbReference type="RefSeq" id="WP_021923346.1">
    <property type="nucleotide sequence ID" value="NZ_CABJFX010000018.1"/>
</dbReference>
<dbReference type="STRING" id="360807.ERS852392_01122"/>
<dbReference type="Gene3D" id="3.20.20.140">
    <property type="entry name" value="Metal-dependent hydrolases"/>
    <property type="match status" value="1"/>
</dbReference>
<evidence type="ECO:0000313" key="12">
    <source>
        <dbReference type="EMBL" id="RHA87710.1"/>
    </source>
</evidence>
<dbReference type="Proteomes" id="UP000286271">
    <property type="component" value="Unassembled WGS sequence"/>
</dbReference>
<evidence type="ECO:0000256" key="8">
    <source>
        <dbReference type="RuleBase" id="RU366003"/>
    </source>
</evidence>
<evidence type="ECO:0000256" key="3">
    <source>
        <dbReference type="ARBA" id="ARBA00013085"/>
    </source>
</evidence>
<dbReference type="GO" id="GO:0005737">
    <property type="term" value="C:cytoplasm"/>
    <property type="evidence" value="ECO:0007669"/>
    <property type="project" value="TreeGrafter"/>
</dbReference>
<keyword evidence="4 8" id="KW-0028">Amino-acid biosynthesis</keyword>
<keyword evidence="5 8" id="KW-0378">Hydrolase</keyword>
<evidence type="ECO:0000313" key="15">
    <source>
        <dbReference type="Proteomes" id="UP000049828"/>
    </source>
</evidence>
<dbReference type="UniPathway" id="UPA00031">
    <property type="reaction ID" value="UER00013"/>
</dbReference>
<dbReference type="InterPro" id="IPR016195">
    <property type="entry name" value="Pol/histidinol_Pase-like"/>
</dbReference>
<comment type="similarity">
    <text evidence="2 8">Belongs to the PHP hydrolase family. HisK subfamily.</text>
</comment>
<dbReference type="Proteomes" id="UP000049828">
    <property type="component" value="Unassembled WGS sequence"/>
</dbReference>
<evidence type="ECO:0000313" key="13">
    <source>
        <dbReference type="EMBL" id="RHD03070.1"/>
    </source>
</evidence>
<evidence type="ECO:0000313" key="19">
    <source>
        <dbReference type="Proteomes" id="UP000286271"/>
    </source>
</evidence>
<dbReference type="EMBL" id="QSKW01000008">
    <property type="protein sequence ID" value="RHE98487.1"/>
    <property type="molecule type" value="Genomic_DNA"/>
</dbReference>
<evidence type="ECO:0000256" key="6">
    <source>
        <dbReference type="ARBA" id="ARBA00023102"/>
    </source>
</evidence>
<evidence type="ECO:0000256" key="1">
    <source>
        <dbReference type="ARBA" id="ARBA00004970"/>
    </source>
</evidence>
<comment type="pathway">
    <text evidence="1 8">Amino-acid biosynthesis; L-histidine biosynthesis; L-histidine from 5-phospho-alpha-D-ribose 1-diphosphate: step 8/9.</text>
</comment>
<accession>A0A0M6X005</accession>
<keyword evidence="6 8" id="KW-0368">Histidine biosynthesis</keyword>
<comment type="catalytic activity">
    <reaction evidence="7 8">
        <text>L-histidinol phosphate + H2O = L-histidinol + phosphate</text>
        <dbReference type="Rhea" id="RHEA:14465"/>
        <dbReference type="ChEBI" id="CHEBI:15377"/>
        <dbReference type="ChEBI" id="CHEBI:43474"/>
        <dbReference type="ChEBI" id="CHEBI:57699"/>
        <dbReference type="ChEBI" id="CHEBI:57980"/>
        <dbReference type="EC" id="3.1.3.15"/>
    </reaction>
</comment>
<reference evidence="17 18" key="3">
    <citation type="submission" date="2018-08" db="EMBL/GenBank/DDBJ databases">
        <title>A genome reference for cultivated species of the human gut microbiota.</title>
        <authorList>
            <person name="Zou Y."/>
            <person name="Xue W."/>
            <person name="Luo G."/>
        </authorList>
    </citation>
    <scope>NUCLEOTIDE SEQUENCE [LARGE SCALE GENOMIC DNA]</scope>
    <source>
        <strain evidence="14 19">AM27-11</strain>
        <strain evidence="13 17">AM32-8LB</strain>
        <strain evidence="12 18">AM42-1AC</strain>
    </source>
</reference>
<reference evidence="10" key="1">
    <citation type="submission" date="2015-05" db="EMBL/GenBank/DDBJ databases">
        <authorList>
            <person name="Wang D.B."/>
            <person name="Wang M."/>
        </authorList>
    </citation>
    <scope>NUCLEOTIDE SEQUENCE [LARGE SCALE GENOMIC DNA]</scope>
    <source>
        <strain evidence="10">L1-83</strain>
    </source>
</reference>
<dbReference type="EMBL" id="QSIQ01000014">
    <property type="protein sequence ID" value="RHD03070.1"/>
    <property type="molecule type" value="Genomic_DNA"/>
</dbReference>
<dbReference type="CDD" id="cd12110">
    <property type="entry name" value="PHP_HisPPase_Hisj_like"/>
    <property type="match status" value="1"/>
</dbReference>
<gene>
    <name evidence="11" type="primary">hisK_2</name>
    <name evidence="14" type="ORF">DW707_06940</name>
    <name evidence="13" type="ORF">DW813_10150</name>
    <name evidence="12" type="ORF">DW914_10530</name>
    <name evidence="11" type="ORF">ERS852444_01260</name>
    <name evidence="10" type="ORF">RIL183_09261</name>
</gene>
<evidence type="ECO:0000313" key="10">
    <source>
        <dbReference type="EMBL" id="CRL43312.1"/>
    </source>
</evidence>
<organism evidence="10 15">
    <name type="scientific">Roseburia inulinivorans</name>
    <dbReference type="NCBI Taxonomy" id="360807"/>
    <lineage>
        <taxon>Bacteria</taxon>
        <taxon>Bacillati</taxon>
        <taxon>Bacillota</taxon>
        <taxon>Clostridia</taxon>
        <taxon>Lachnospirales</taxon>
        <taxon>Lachnospiraceae</taxon>
        <taxon>Roseburia</taxon>
    </lineage>
</organism>
<sequence>MKKINFHTHTNRCRHADGIAADYVQSALSAGVTQLGFSDHAPFPDYDFGMRMPYCELSEYIEDINALTVQYRTDIILWKGLEIEYLPEYRDYYEALLTRSGMDYLLMGEHFYKNASGKTTNYTDALSTDEFPVYAQNVADGMKTGLFLAVAHPDIYMADNFVWDDNCKKAADIIIDTAVTTGTVLEYNANGFRREKKFYPDGTRYQYPHPAFWEMVKGSGARVIVGSDCHNPSQVWDVAIEKAYQNLYALGIHPISSLFDTSDVPSALCTKSHDEEHS</sequence>
<dbReference type="AlphaFoldDB" id="A0A0M6X005"/>
<reference evidence="15" key="2">
    <citation type="submission" date="2015-05" db="EMBL/GenBank/DDBJ databases">
        <authorList>
            <consortium name="Pathogen Informatics"/>
        </authorList>
    </citation>
    <scope>NUCLEOTIDE SEQUENCE [LARGE SCALE GENOMIC DNA]</scope>
    <source>
        <strain evidence="11 16">2789STDY5608887</strain>
        <strain evidence="15">L1-83</strain>
    </source>
</reference>